<dbReference type="Proteomes" id="UP001203880">
    <property type="component" value="Unassembled WGS sequence"/>
</dbReference>
<comment type="caution">
    <text evidence="1">The sequence shown here is derived from an EMBL/GenBank/DDBJ whole genome shotgun (WGS) entry which is preliminary data.</text>
</comment>
<sequence>MDDLRKRIAARRAELNQQGGQMDGLRDRIAKRRAELSGEVIATTDDGGQVFKGQDGSLSFKSPGYATTDQARIAEIMKGAKPVDLMQGDLDRERIAQNPVAARAQEFVQGTPLVGEWADEAVGMVSPQAAENMRLTSDAMERQHPGQSAALNVTGGIATAIPLATGAGIGKAADFISKGANTLTRGLRAGTVAAPAGMVEGASSFAGRAEPGERLQAAGQGAAVGGSLAALLGPVASMTGEGVTNLARRVKGLDVRTIMEEFGLSPAAARTVKQALVNDDLDAAQAQLSRLGDDAMLADAGPSTQALLDASANTGGTALRVAREAAETRSAKVGAHLSRTLDAVFGKPKGVKTAAREISQGTSSVRQAAYDRAYAQPIDYAAKSGRDIEGVLSRVPGRTLKSAISEANEAMTAKGARNQQILADIADDGAVSFREMPNVQQLDEIKKALDGIARESVDQFGRLNAAGLRARKLAGELREALKAANPVYGRALRLGGDKLQRDEALALGKNLLFKGTTVEDVQGFLRQGVSNEARQALRQGIRESIENNLSNVRRTITDPNVDAREAMTLIKDMSSRANREKLRFAVGGPRADRLLQELDRAAAALELRAAVAQNSKTAIRQSIQGQVAEEAAPGLLRSTAGNAGNPLEAARRVTQSVASIDPRSMSAREKAVFDEIAQSLVGIKGPEARRALVAVKRALIGQPLKDGQSELIGRVVANSGALGLYQSGKQALAQ</sequence>
<protein>
    <submittedName>
        <fullName evidence="1">Uncharacterized protein</fullName>
    </submittedName>
</protein>
<accession>A0ABT0Q802</accession>
<name>A0ABT0Q802_9RHOB</name>
<gene>
    <name evidence="1" type="ORF">M3P21_21080</name>
</gene>
<organism evidence="1 2">
    <name type="scientific">Ruegeria spongiae</name>
    <dbReference type="NCBI Taxonomy" id="2942209"/>
    <lineage>
        <taxon>Bacteria</taxon>
        <taxon>Pseudomonadati</taxon>
        <taxon>Pseudomonadota</taxon>
        <taxon>Alphaproteobacteria</taxon>
        <taxon>Rhodobacterales</taxon>
        <taxon>Roseobacteraceae</taxon>
        <taxon>Ruegeria</taxon>
    </lineage>
</organism>
<proteinExistence type="predicted"/>
<dbReference type="RefSeq" id="WP_249713353.1">
    <property type="nucleotide sequence ID" value="NZ_JAMFMB010000048.1"/>
</dbReference>
<evidence type="ECO:0000313" key="1">
    <source>
        <dbReference type="EMBL" id="MCL6286013.1"/>
    </source>
</evidence>
<reference evidence="1" key="1">
    <citation type="submission" date="2022-05" db="EMBL/GenBank/DDBJ databases">
        <authorList>
            <person name="Park J.-S."/>
        </authorList>
    </citation>
    <scope>NUCLEOTIDE SEQUENCE</scope>
    <source>
        <strain evidence="1">2012CJ41-6</strain>
    </source>
</reference>
<evidence type="ECO:0000313" key="2">
    <source>
        <dbReference type="Proteomes" id="UP001203880"/>
    </source>
</evidence>
<dbReference type="EMBL" id="JAMFMB010000048">
    <property type="protein sequence ID" value="MCL6286013.1"/>
    <property type="molecule type" value="Genomic_DNA"/>
</dbReference>
<keyword evidence="2" id="KW-1185">Reference proteome</keyword>